<dbReference type="CDD" id="cd15841">
    <property type="entry name" value="SNARE_Qc"/>
    <property type="match status" value="1"/>
</dbReference>
<keyword evidence="2" id="KW-0813">Transport</keyword>
<dbReference type="Gene3D" id="1.20.5.110">
    <property type="match status" value="1"/>
</dbReference>
<sequence length="144" mass="16000">DAISSRATVSKIESDKRSLLSAAGSSARGNDDRQAKVSKENADFLSRQRQEQTQIVSQQDEALDQLSASAQRLGNTAQIINSELREQQKMLEALDEDIDKETEKLNFVVKRMGRLLKTSDNKQLCLIIGLIALIVVLIFLVINT</sequence>
<dbReference type="GO" id="GO:0012505">
    <property type="term" value="C:endomembrane system"/>
    <property type="evidence" value="ECO:0007669"/>
    <property type="project" value="UniProtKB-ARBA"/>
</dbReference>
<feature type="domain" description="T-SNARE coiled-coil homology" evidence="9">
    <location>
        <begin position="53"/>
        <end position="115"/>
    </location>
</feature>
<evidence type="ECO:0000259" key="9">
    <source>
        <dbReference type="PROSITE" id="PS50192"/>
    </source>
</evidence>
<evidence type="ECO:0000256" key="3">
    <source>
        <dbReference type="ARBA" id="ARBA00022692"/>
    </source>
</evidence>
<dbReference type="AlphaFoldDB" id="A0A813DVJ5"/>
<feature type="non-terminal residue" evidence="10">
    <location>
        <position position="1"/>
    </location>
</feature>
<feature type="coiled-coil region" evidence="6">
    <location>
        <begin position="77"/>
        <end position="111"/>
    </location>
</feature>
<evidence type="ECO:0000256" key="5">
    <source>
        <dbReference type="ARBA" id="ARBA00023136"/>
    </source>
</evidence>
<gene>
    <name evidence="10" type="ORF">PGLA1383_LOCUS10044</name>
    <name evidence="11" type="ORF">PGLA2088_LOCUS15251</name>
</gene>
<organism evidence="10 12">
    <name type="scientific">Polarella glacialis</name>
    <name type="common">Dinoflagellate</name>
    <dbReference type="NCBI Taxonomy" id="89957"/>
    <lineage>
        <taxon>Eukaryota</taxon>
        <taxon>Sar</taxon>
        <taxon>Alveolata</taxon>
        <taxon>Dinophyceae</taxon>
        <taxon>Suessiales</taxon>
        <taxon>Suessiaceae</taxon>
        <taxon>Polarella</taxon>
    </lineage>
</organism>
<accession>A0A813DVJ5</accession>
<feature type="compositionally biased region" description="Low complexity" evidence="7">
    <location>
        <begin position="19"/>
        <end position="28"/>
    </location>
</feature>
<comment type="caution">
    <text evidence="10">The sequence shown here is derived from an EMBL/GenBank/DDBJ whole genome shotgun (WGS) entry which is preliminary data.</text>
</comment>
<feature type="transmembrane region" description="Helical" evidence="8">
    <location>
        <begin position="124"/>
        <end position="142"/>
    </location>
</feature>
<dbReference type="OMA" id="CKMIMIL"/>
<proteinExistence type="predicted"/>
<evidence type="ECO:0000313" key="10">
    <source>
        <dbReference type="EMBL" id="CAE8591372.1"/>
    </source>
</evidence>
<evidence type="ECO:0000256" key="4">
    <source>
        <dbReference type="ARBA" id="ARBA00022989"/>
    </source>
</evidence>
<keyword evidence="5 8" id="KW-0472">Membrane</keyword>
<keyword evidence="3 8" id="KW-0812">Transmembrane</keyword>
<dbReference type="Proteomes" id="UP000654075">
    <property type="component" value="Unassembled WGS sequence"/>
</dbReference>
<dbReference type="GO" id="GO:0005737">
    <property type="term" value="C:cytoplasm"/>
    <property type="evidence" value="ECO:0007669"/>
    <property type="project" value="UniProtKB-ARBA"/>
</dbReference>
<evidence type="ECO:0000313" key="11">
    <source>
        <dbReference type="EMBL" id="CAE8663427.1"/>
    </source>
</evidence>
<feature type="region of interest" description="Disordered" evidence="7">
    <location>
        <begin position="1"/>
        <end position="39"/>
    </location>
</feature>
<evidence type="ECO:0000256" key="1">
    <source>
        <dbReference type="ARBA" id="ARBA00004167"/>
    </source>
</evidence>
<keyword evidence="4 8" id="KW-1133">Transmembrane helix</keyword>
<evidence type="ECO:0000256" key="8">
    <source>
        <dbReference type="SAM" id="Phobius"/>
    </source>
</evidence>
<evidence type="ECO:0000313" key="12">
    <source>
        <dbReference type="Proteomes" id="UP000654075"/>
    </source>
</evidence>
<keyword evidence="6" id="KW-0175">Coiled coil</keyword>
<dbReference type="EMBL" id="CAJNNV010004891">
    <property type="protein sequence ID" value="CAE8591372.1"/>
    <property type="molecule type" value="Genomic_DNA"/>
</dbReference>
<dbReference type="OrthoDB" id="546861at2759"/>
<dbReference type="EMBL" id="CAJNNW010018767">
    <property type="protein sequence ID" value="CAE8663427.1"/>
    <property type="molecule type" value="Genomic_DNA"/>
</dbReference>
<dbReference type="Proteomes" id="UP000626109">
    <property type="component" value="Unassembled WGS sequence"/>
</dbReference>
<dbReference type="PANTHER" id="PTHR12791">
    <property type="entry name" value="GOLGI SNARE BET1-RELATED"/>
    <property type="match status" value="1"/>
</dbReference>
<feature type="compositionally biased region" description="Basic and acidic residues" evidence="7">
    <location>
        <begin position="29"/>
        <end position="39"/>
    </location>
</feature>
<dbReference type="SUPFAM" id="SSF58038">
    <property type="entry name" value="SNARE fusion complex"/>
    <property type="match status" value="1"/>
</dbReference>
<dbReference type="InterPro" id="IPR000727">
    <property type="entry name" value="T_SNARE_dom"/>
</dbReference>
<keyword evidence="12" id="KW-1185">Reference proteome</keyword>
<name>A0A813DVJ5_POLGL</name>
<dbReference type="SMART" id="SM00397">
    <property type="entry name" value="t_SNARE"/>
    <property type="match status" value="1"/>
</dbReference>
<evidence type="ECO:0000256" key="7">
    <source>
        <dbReference type="SAM" id="MobiDB-lite"/>
    </source>
</evidence>
<comment type="subcellular location">
    <subcellularLocation>
        <location evidence="1">Membrane</location>
        <topology evidence="1">Single-pass membrane protein</topology>
    </subcellularLocation>
</comment>
<evidence type="ECO:0000256" key="2">
    <source>
        <dbReference type="ARBA" id="ARBA00022448"/>
    </source>
</evidence>
<protein>
    <recommendedName>
        <fullName evidence="9">t-SNARE coiled-coil homology domain-containing protein</fullName>
    </recommendedName>
</protein>
<dbReference type="GO" id="GO:0016020">
    <property type="term" value="C:membrane"/>
    <property type="evidence" value="ECO:0007669"/>
    <property type="project" value="UniProtKB-SubCell"/>
</dbReference>
<evidence type="ECO:0000256" key="6">
    <source>
        <dbReference type="SAM" id="Coils"/>
    </source>
</evidence>
<dbReference type="PROSITE" id="PS50192">
    <property type="entry name" value="T_SNARE"/>
    <property type="match status" value="1"/>
</dbReference>
<reference evidence="10" key="1">
    <citation type="submission" date="2021-02" db="EMBL/GenBank/DDBJ databases">
        <authorList>
            <person name="Dougan E. K."/>
            <person name="Rhodes N."/>
            <person name="Thang M."/>
            <person name="Chan C."/>
        </authorList>
    </citation>
    <scope>NUCLEOTIDE SEQUENCE</scope>
</reference>